<dbReference type="AlphaFoldDB" id="A0A1I7JMG7"/>
<protein>
    <submittedName>
        <fullName evidence="1">Serine/threonine protein phosphatase 1</fullName>
    </submittedName>
</protein>
<gene>
    <name evidence="1" type="ORF">SAMN04487955_11173</name>
</gene>
<dbReference type="STRING" id="463301.SAMN04487955_11173"/>
<keyword evidence="2" id="KW-1185">Reference proteome</keyword>
<sequence length="45" mass="5010">MTEANHPLEDQAYDQPETLGNVHYIDTGGFHTGRLTLIEAREVVA</sequence>
<evidence type="ECO:0000313" key="1">
    <source>
        <dbReference type="EMBL" id="SFU86347.1"/>
    </source>
</evidence>
<organism evidence="1 2">
    <name type="scientific">Halomonas korlensis</name>
    <dbReference type="NCBI Taxonomy" id="463301"/>
    <lineage>
        <taxon>Bacteria</taxon>
        <taxon>Pseudomonadati</taxon>
        <taxon>Pseudomonadota</taxon>
        <taxon>Gammaproteobacteria</taxon>
        <taxon>Oceanospirillales</taxon>
        <taxon>Halomonadaceae</taxon>
        <taxon>Halomonas</taxon>
    </lineage>
</organism>
<evidence type="ECO:0000313" key="2">
    <source>
        <dbReference type="Proteomes" id="UP000198693"/>
    </source>
</evidence>
<dbReference type="EMBL" id="FPBP01000011">
    <property type="protein sequence ID" value="SFU86347.1"/>
    <property type="molecule type" value="Genomic_DNA"/>
</dbReference>
<reference evidence="2" key="1">
    <citation type="submission" date="2016-10" db="EMBL/GenBank/DDBJ databases">
        <authorList>
            <person name="Varghese N."/>
            <person name="Submissions S."/>
        </authorList>
    </citation>
    <scope>NUCLEOTIDE SEQUENCE [LARGE SCALE GENOMIC DNA]</scope>
    <source>
        <strain evidence="2">CGMCC 1.6981</strain>
    </source>
</reference>
<dbReference type="RefSeq" id="WP_245784286.1">
    <property type="nucleotide sequence ID" value="NZ_FPBP01000011.1"/>
</dbReference>
<proteinExistence type="predicted"/>
<dbReference type="Proteomes" id="UP000198693">
    <property type="component" value="Unassembled WGS sequence"/>
</dbReference>
<name>A0A1I7JMG7_9GAMM</name>
<accession>A0A1I7JMG7</accession>